<feature type="transmembrane region" description="Helical" evidence="1">
    <location>
        <begin position="554"/>
        <end position="571"/>
    </location>
</feature>
<sequence>MRAGLPWCPAIVALLGSGALATATGVPVQDTVRFAAAVGWSILLPGVLLLRLLLPRPRALPQEFATGFVVGLGMQLLAWGPFVAAGVGGWLILYPLPLVAAAALVPRLRARLRGPAYAARMPTGVAWALCAAYLLALLRLWATVLRHTPLPPSTGRWYPDLYWHLSISAEAMHHAPPQVPQVSGQPLLYHWFANAQMAADALVARIDVLEVAARLWYLPVYAATLLLTYLLTARLARSPRAGLLAVALLVVPSALTPVTWVPALATDALLPLSPSQVFGLPVLLALLGTSVHLVRAPGMRAVPMGEWVLLALFAALAAGAKSSILPTVLVAALVTGAIRWWRERAVHRPTLMLAAVLLVVLVPASRFLAGGSAGSTPGLLTGADELTALKRAIAQHHAHPHVVTGLDLRVLAVLLSAVVLIQFSGVLLAWPLRRDPGAVLLAASCAAGFAGLMLVHHPGGSQLYFMRGVLPLVAVLTSWGATHVLRRTAAGAVSIALSAVAGLAAWALVAVVAAVAGRHRGAHVGTLPLAVALLVLAAGALACLLVVRRSPRRLGVAAVALLAAILVPSTVDAARAGAADATSPASSARLSAAEIAGTTWLRTHTPARDVVATDVHCLSGPTRTACDARAFWVTGLGERQAYVESWGYTDQAAAAASNHPGRHINYTHTAFFDPARLRRNDSAFTAPTPALLARMYADGVRVLFADTSAGPVSASLRTLARPVFRDGTVSIYLLRPAR</sequence>
<feature type="transmembrane region" description="Helical" evidence="1">
    <location>
        <begin position="301"/>
        <end position="318"/>
    </location>
</feature>
<feature type="transmembrane region" description="Helical" evidence="1">
    <location>
        <begin position="463"/>
        <end position="481"/>
    </location>
</feature>
<dbReference type="AlphaFoldDB" id="A0A853DGT8"/>
<organism evidence="2 3">
    <name type="scientific">Allobranchiibius huperziae</name>
    <dbReference type="NCBI Taxonomy" id="1874116"/>
    <lineage>
        <taxon>Bacteria</taxon>
        <taxon>Bacillati</taxon>
        <taxon>Actinomycetota</taxon>
        <taxon>Actinomycetes</taxon>
        <taxon>Micrococcales</taxon>
        <taxon>Dermacoccaceae</taxon>
        <taxon>Allobranchiibius</taxon>
    </lineage>
</organism>
<evidence type="ECO:0000256" key="1">
    <source>
        <dbReference type="SAM" id="Phobius"/>
    </source>
</evidence>
<feature type="transmembrane region" description="Helical" evidence="1">
    <location>
        <begin position="350"/>
        <end position="369"/>
    </location>
</feature>
<feature type="transmembrane region" description="Helical" evidence="1">
    <location>
        <begin position="215"/>
        <end position="231"/>
    </location>
</feature>
<feature type="transmembrane region" description="Helical" evidence="1">
    <location>
        <begin position="125"/>
        <end position="142"/>
    </location>
</feature>
<evidence type="ECO:0000313" key="2">
    <source>
        <dbReference type="EMBL" id="NYJ73940.1"/>
    </source>
</evidence>
<dbReference type="EMBL" id="JACCFW010000001">
    <property type="protein sequence ID" value="NYJ73940.1"/>
    <property type="molecule type" value="Genomic_DNA"/>
</dbReference>
<gene>
    <name evidence="2" type="ORF">HNR15_000903</name>
</gene>
<reference evidence="2 3" key="1">
    <citation type="submission" date="2020-07" db="EMBL/GenBank/DDBJ databases">
        <title>Sequencing the genomes of 1000 actinobacteria strains.</title>
        <authorList>
            <person name="Klenk H.-P."/>
        </authorList>
    </citation>
    <scope>NUCLEOTIDE SEQUENCE [LARGE SCALE GENOMIC DNA]</scope>
    <source>
        <strain evidence="2 3">DSM 29531</strain>
    </source>
</reference>
<dbReference type="RefSeq" id="WP_179479501.1">
    <property type="nucleotide sequence ID" value="NZ_JACCFW010000001.1"/>
</dbReference>
<feature type="transmembrane region" description="Helical" evidence="1">
    <location>
        <begin position="493"/>
        <end position="515"/>
    </location>
</feature>
<feature type="transmembrane region" description="Helical" evidence="1">
    <location>
        <begin position="277"/>
        <end position="294"/>
    </location>
</feature>
<dbReference type="Proteomes" id="UP000571817">
    <property type="component" value="Unassembled WGS sequence"/>
</dbReference>
<feature type="transmembrane region" description="Helical" evidence="1">
    <location>
        <begin position="64"/>
        <end position="82"/>
    </location>
</feature>
<keyword evidence="1" id="KW-0812">Transmembrane</keyword>
<feature type="transmembrane region" description="Helical" evidence="1">
    <location>
        <begin position="437"/>
        <end position="457"/>
    </location>
</feature>
<accession>A0A853DGT8</accession>
<keyword evidence="1" id="KW-1133">Transmembrane helix</keyword>
<comment type="caution">
    <text evidence="2">The sequence shown here is derived from an EMBL/GenBank/DDBJ whole genome shotgun (WGS) entry which is preliminary data.</text>
</comment>
<feature type="transmembrane region" description="Helical" evidence="1">
    <location>
        <begin position="33"/>
        <end position="52"/>
    </location>
</feature>
<feature type="transmembrane region" description="Helical" evidence="1">
    <location>
        <begin position="324"/>
        <end position="341"/>
    </location>
</feature>
<feature type="transmembrane region" description="Helical" evidence="1">
    <location>
        <begin position="410"/>
        <end position="430"/>
    </location>
</feature>
<protein>
    <submittedName>
        <fullName evidence="2">Uncharacterized protein</fullName>
    </submittedName>
</protein>
<name>A0A853DGT8_9MICO</name>
<feature type="transmembrane region" description="Helical" evidence="1">
    <location>
        <begin position="527"/>
        <end position="547"/>
    </location>
</feature>
<proteinExistence type="predicted"/>
<feature type="transmembrane region" description="Helical" evidence="1">
    <location>
        <begin position="88"/>
        <end position="105"/>
    </location>
</feature>
<feature type="transmembrane region" description="Helical" evidence="1">
    <location>
        <begin position="243"/>
        <end position="265"/>
    </location>
</feature>
<keyword evidence="3" id="KW-1185">Reference proteome</keyword>
<keyword evidence="1" id="KW-0472">Membrane</keyword>
<evidence type="ECO:0000313" key="3">
    <source>
        <dbReference type="Proteomes" id="UP000571817"/>
    </source>
</evidence>